<dbReference type="GO" id="GO:0009306">
    <property type="term" value="P:protein secretion"/>
    <property type="evidence" value="ECO:0007669"/>
    <property type="project" value="InterPro"/>
</dbReference>
<keyword evidence="3" id="KW-0969">Cilium</keyword>
<name>A0A919U0B0_9CELL</name>
<dbReference type="EMBL" id="BONK01000012">
    <property type="protein sequence ID" value="GIG22640.1"/>
    <property type="molecule type" value="Genomic_DNA"/>
</dbReference>
<dbReference type="InterPro" id="IPR006135">
    <property type="entry name" value="T3SS_substrate_exporter"/>
</dbReference>
<evidence type="ECO:0000256" key="1">
    <source>
        <dbReference type="SAM" id="MobiDB-lite"/>
    </source>
</evidence>
<comment type="caution">
    <text evidence="3">The sequence shown here is derived from an EMBL/GenBank/DDBJ whole genome shotgun (WGS) entry which is preliminary data.</text>
</comment>
<feature type="transmembrane region" description="Helical" evidence="2">
    <location>
        <begin position="187"/>
        <end position="207"/>
    </location>
</feature>
<proteinExistence type="predicted"/>
<dbReference type="Proteomes" id="UP000632740">
    <property type="component" value="Unassembled WGS sequence"/>
</dbReference>
<feature type="region of interest" description="Disordered" evidence="1">
    <location>
        <begin position="1"/>
        <end position="24"/>
    </location>
</feature>
<dbReference type="GO" id="GO:0005886">
    <property type="term" value="C:plasma membrane"/>
    <property type="evidence" value="ECO:0007669"/>
    <property type="project" value="TreeGrafter"/>
</dbReference>
<dbReference type="PANTHER" id="PTHR30531:SF12">
    <property type="entry name" value="FLAGELLAR BIOSYNTHETIC PROTEIN FLHB"/>
    <property type="match status" value="1"/>
</dbReference>
<keyword evidence="2" id="KW-1133">Transmembrane helix</keyword>
<sequence length="394" mass="41769">MSDGQDRTQKATPQRMRDVHRKGKLGRSQDLSAWVGLAAAAVMLPMVLTRGKAAALDQLAGVRAVAQDPTPEGAVQVLGDALGSVLTTLAPLFVVLVGVTLAVGMAQGGYRPRRMTLHVDHLKLGGAVKRLVGMQAWWQAAKTVLKTAVVALVLLTAVQALVPMLMASGSLPLSHLLGTASSGTANLLRLGIGAGVLLSVMDVVVVARRNRKQTRMTLREVKEEHKRTEGDPMLKGAIRAKQLSMSRNRMMAEVANADVVLVNPTHVAVALRYEPGTGAPRVVAKGAGAVAARIRAEASEHRVPMVEDVPLARALHSACELGQEVPSHLFTAVARVLAFVMSLRRRGMAAGQHRAPGGSTLPADDTTDHKAVARAARRPHPRPTSVDAPQETTR</sequence>
<feature type="transmembrane region" description="Helical" evidence="2">
    <location>
        <begin position="144"/>
        <end position="167"/>
    </location>
</feature>
<dbReference type="PRINTS" id="PR00950">
    <property type="entry name" value="TYPE3IMSPROT"/>
</dbReference>
<keyword evidence="4" id="KW-1185">Reference proteome</keyword>
<accession>A0A919U0B0</accession>
<reference evidence="3" key="1">
    <citation type="submission" date="2021-01" db="EMBL/GenBank/DDBJ databases">
        <title>Whole genome shotgun sequence of Cellulomonas chitinilytica NBRC 110799.</title>
        <authorList>
            <person name="Komaki H."/>
            <person name="Tamura T."/>
        </authorList>
    </citation>
    <scope>NUCLEOTIDE SEQUENCE</scope>
    <source>
        <strain evidence="3">NBRC 110799</strain>
    </source>
</reference>
<feature type="transmembrane region" description="Helical" evidence="2">
    <location>
        <begin position="31"/>
        <end position="48"/>
    </location>
</feature>
<evidence type="ECO:0000313" key="4">
    <source>
        <dbReference type="Proteomes" id="UP000632740"/>
    </source>
</evidence>
<keyword evidence="3" id="KW-0282">Flagellum</keyword>
<dbReference type="AlphaFoldDB" id="A0A919U0B0"/>
<dbReference type="SUPFAM" id="SSF160544">
    <property type="entry name" value="EscU C-terminal domain-like"/>
    <property type="match status" value="1"/>
</dbReference>
<dbReference type="PANTHER" id="PTHR30531">
    <property type="entry name" value="FLAGELLAR BIOSYNTHETIC PROTEIN FLHB"/>
    <property type="match status" value="1"/>
</dbReference>
<keyword evidence="2" id="KW-0812">Transmembrane</keyword>
<feature type="transmembrane region" description="Helical" evidence="2">
    <location>
        <begin position="81"/>
        <end position="106"/>
    </location>
</feature>
<dbReference type="RefSeq" id="WP_203757588.1">
    <property type="nucleotide sequence ID" value="NZ_BONK01000012.1"/>
</dbReference>
<dbReference type="Pfam" id="PF01312">
    <property type="entry name" value="Bac_export_2"/>
    <property type="match status" value="1"/>
</dbReference>
<dbReference type="InterPro" id="IPR029025">
    <property type="entry name" value="T3SS_substrate_exporter_C"/>
</dbReference>
<evidence type="ECO:0000256" key="2">
    <source>
        <dbReference type="SAM" id="Phobius"/>
    </source>
</evidence>
<keyword evidence="2" id="KW-0472">Membrane</keyword>
<organism evidence="3 4">
    <name type="scientific">Cellulomonas chitinilytica</name>
    <dbReference type="NCBI Taxonomy" id="398759"/>
    <lineage>
        <taxon>Bacteria</taxon>
        <taxon>Bacillati</taxon>
        <taxon>Actinomycetota</taxon>
        <taxon>Actinomycetes</taxon>
        <taxon>Micrococcales</taxon>
        <taxon>Cellulomonadaceae</taxon>
        <taxon>Cellulomonas</taxon>
    </lineage>
</organism>
<keyword evidence="3" id="KW-0966">Cell projection</keyword>
<evidence type="ECO:0000313" key="3">
    <source>
        <dbReference type="EMBL" id="GIG22640.1"/>
    </source>
</evidence>
<dbReference type="Gene3D" id="3.40.1690.10">
    <property type="entry name" value="secretion proteins EscU"/>
    <property type="match status" value="1"/>
</dbReference>
<protein>
    <submittedName>
        <fullName evidence="3">Flagellar biosynthesis protein FlhB</fullName>
    </submittedName>
</protein>
<gene>
    <name evidence="3" type="primary">flhB</name>
    <name evidence="3" type="ORF">Cch01nite_33640</name>
</gene>
<feature type="region of interest" description="Disordered" evidence="1">
    <location>
        <begin position="350"/>
        <end position="394"/>
    </location>
</feature>